<feature type="region of interest" description="Disordered" evidence="1">
    <location>
        <begin position="128"/>
        <end position="157"/>
    </location>
</feature>
<sequence>MADNNIRKWNKSQSSFRHRSTKNDSPPKTSINILAHIPSISMPIDVDEAGSLSRSPSLDQVSRDDSQKLLSPSIMPRIHLLSTSQRRKKFMQRTTTLSHEYHQSSHDEDNSNMSPHILEDIEHLSLSSRSSSNSESIPKLNRPPTLPDGSPPSPHLLQPPDVLKSNIFLLERPPHKQVNASLNFYQKLNKLTKKTTYYIMLRPKNHLALYILVTGKNFLF</sequence>
<evidence type="ECO:0000313" key="2">
    <source>
        <dbReference type="Proteomes" id="UP000038045"/>
    </source>
</evidence>
<feature type="compositionally biased region" description="Basic and acidic residues" evidence="1">
    <location>
        <begin position="99"/>
        <end position="109"/>
    </location>
</feature>
<reference evidence="3" key="1">
    <citation type="submission" date="2017-02" db="UniProtKB">
        <authorList>
            <consortium name="WormBaseParasite"/>
        </authorList>
    </citation>
    <scope>IDENTIFICATION</scope>
</reference>
<dbReference type="Proteomes" id="UP000038045">
    <property type="component" value="Unplaced"/>
</dbReference>
<name>A0A0N4ZQQ2_PARTI</name>
<protein>
    <submittedName>
        <fullName evidence="3">PH domain-containing protein</fullName>
    </submittedName>
</protein>
<evidence type="ECO:0000313" key="3">
    <source>
        <dbReference type="WBParaSite" id="PTRK_0001084300.1"/>
    </source>
</evidence>
<feature type="compositionally biased region" description="Pro residues" evidence="1">
    <location>
        <begin position="144"/>
        <end position="154"/>
    </location>
</feature>
<proteinExistence type="predicted"/>
<keyword evidence="2" id="KW-1185">Reference proteome</keyword>
<accession>A0A0N4ZQQ2</accession>
<dbReference type="AlphaFoldDB" id="A0A0N4ZQQ2"/>
<feature type="region of interest" description="Disordered" evidence="1">
    <location>
        <begin position="47"/>
        <end position="114"/>
    </location>
</feature>
<organism evidence="2 3">
    <name type="scientific">Parastrongyloides trichosuri</name>
    <name type="common">Possum-specific nematode worm</name>
    <dbReference type="NCBI Taxonomy" id="131310"/>
    <lineage>
        <taxon>Eukaryota</taxon>
        <taxon>Metazoa</taxon>
        <taxon>Ecdysozoa</taxon>
        <taxon>Nematoda</taxon>
        <taxon>Chromadorea</taxon>
        <taxon>Rhabditida</taxon>
        <taxon>Tylenchina</taxon>
        <taxon>Panagrolaimomorpha</taxon>
        <taxon>Strongyloidoidea</taxon>
        <taxon>Strongyloididae</taxon>
        <taxon>Parastrongyloides</taxon>
    </lineage>
</organism>
<feature type="region of interest" description="Disordered" evidence="1">
    <location>
        <begin position="1"/>
        <end position="29"/>
    </location>
</feature>
<evidence type="ECO:0000256" key="1">
    <source>
        <dbReference type="SAM" id="MobiDB-lite"/>
    </source>
</evidence>
<dbReference type="WBParaSite" id="PTRK_0001084300.1">
    <property type="protein sequence ID" value="PTRK_0001084300.1"/>
    <property type="gene ID" value="PTRK_0001084300"/>
</dbReference>